<dbReference type="InterPro" id="IPR029063">
    <property type="entry name" value="SAM-dependent_MTases_sf"/>
</dbReference>
<protein>
    <recommendedName>
        <fullName evidence="2">N(4)-bis(aminopropyl)spermidine synthase C-terminal domain-containing protein</fullName>
    </recommendedName>
</protein>
<sequence>MDRDGVERLLDEAGAGSRRLRHALMLLCDGQWWTLADLVRETATARRTIEALLRELPLEHKDGTFRVPLTDTPAYQDLLALAPPPEDPVGHLIPHYSHALERLTTLIAGGPRARHVLDHVSATPETVLRRALLLGARYWLGGARLLCVGDHDLTSLAVKLVHPEADVTVVDIDERILAYIDEQQLGIRTRWADLRLGLPASARDHDLALTDPPYTPEGTALFVARALEGLKDDGRVLLAYGASERTPMLAFKVQQALSDLNLVHEAIYPDFNRYFGAEAIGSAADLYILRPTTKTRPAVNALFSRQPATAIYTQGPQSIESTTGPTPKATTTPTTNSTTRPAPETTTGSTTGSTTRPGEGTPSPQEGPGLRIGGPAADFTPDLLVGDWPKDLPQPRVKLTTWLAKPYAAAVDRVAVALPPGLEATLPRVLLATRAAHVRVLGSDLPPVPDALSAVYELTTARGTLDAVRVPQPDGDAATVLRKILDNGHAKLANTWREALIALARAQGTSLTKNEARALIRETAPWSEDLTPLEAPAHRLSGLREAVSTTVSALTGTT</sequence>
<dbReference type="RefSeq" id="WP_345574718.1">
    <property type="nucleotide sequence ID" value="NZ_BAABDQ010000042.1"/>
</dbReference>
<evidence type="ECO:0000256" key="1">
    <source>
        <dbReference type="SAM" id="MobiDB-lite"/>
    </source>
</evidence>
<reference evidence="4" key="1">
    <citation type="journal article" date="2019" name="Int. J. Syst. Evol. Microbiol.">
        <title>The Global Catalogue of Microorganisms (GCM) 10K type strain sequencing project: providing services to taxonomists for standard genome sequencing and annotation.</title>
        <authorList>
            <consortium name="The Broad Institute Genomics Platform"/>
            <consortium name="The Broad Institute Genome Sequencing Center for Infectious Disease"/>
            <person name="Wu L."/>
            <person name="Ma J."/>
        </authorList>
    </citation>
    <scope>NUCLEOTIDE SEQUENCE [LARGE SCALE GENOMIC DNA]</scope>
    <source>
        <strain evidence="4">JCM 17326</strain>
    </source>
</reference>
<feature type="compositionally biased region" description="Polar residues" evidence="1">
    <location>
        <begin position="311"/>
        <end position="321"/>
    </location>
</feature>
<evidence type="ECO:0000313" key="3">
    <source>
        <dbReference type="EMBL" id="GAA3606631.1"/>
    </source>
</evidence>
<organism evidence="3 4">
    <name type="scientific">Nonomuraea rosea</name>
    <dbReference type="NCBI Taxonomy" id="638574"/>
    <lineage>
        <taxon>Bacteria</taxon>
        <taxon>Bacillati</taxon>
        <taxon>Actinomycetota</taxon>
        <taxon>Actinomycetes</taxon>
        <taxon>Streptosporangiales</taxon>
        <taxon>Streptosporangiaceae</taxon>
        <taxon>Nonomuraea</taxon>
    </lineage>
</organism>
<dbReference type="CDD" id="cd02440">
    <property type="entry name" value="AdoMet_MTases"/>
    <property type="match status" value="1"/>
</dbReference>
<dbReference type="Gene3D" id="3.40.50.150">
    <property type="entry name" value="Vaccinia Virus protein VP39"/>
    <property type="match status" value="1"/>
</dbReference>
<evidence type="ECO:0000259" key="2">
    <source>
        <dbReference type="Pfam" id="PF01861"/>
    </source>
</evidence>
<feature type="region of interest" description="Disordered" evidence="1">
    <location>
        <begin position="311"/>
        <end position="378"/>
    </location>
</feature>
<dbReference type="InterPro" id="IPR002723">
    <property type="entry name" value="BpsA_C"/>
</dbReference>
<dbReference type="SUPFAM" id="SSF53335">
    <property type="entry name" value="S-adenosyl-L-methionine-dependent methyltransferases"/>
    <property type="match status" value="1"/>
</dbReference>
<dbReference type="Pfam" id="PF01861">
    <property type="entry name" value="BpsA_C"/>
    <property type="match status" value="1"/>
</dbReference>
<comment type="caution">
    <text evidence="3">The sequence shown here is derived from an EMBL/GenBank/DDBJ whole genome shotgun (WGS) entry which is preliminary data.</text>
</comment>
<keyword evidence="4" id="KW-1185">Reference proteome</keyword>
<dbReference type="EMBL" id="BAABDQ010000042">
    <property type="protein sequence ID" value="GAA3606631.1"/>
    <property type="molecule type" value="Genomic_DNA"/>
</dbReference>
<name>A0ABP6ZHT2_9ACTN</name>
<feature type="compositionally biased region" description="Low complexity" evidence="1">
    <location>
        <begin position="322"/>
        <end position="364"/>
    </location>
</feature>
<evidence type="ECO:0000313" key="4">
    <source>
        <dbReference type="Proteomes" id="UP001500630"/>
    </source>
</evidence>
<gene>
    <name evidence="3" type="ORF">GCM10022419_109360</name>
</gene>
<dbReference type="Proteomes" id="UP001500630">
    <property type="component" value="Unassembled WGS sequence"/>
</dbReference>
<proteinExistence type="predicted"/>
<accession>A0ABP6ZHT2</accession>
<feature type="domain" description="N(4)-bis(aminopropyl)spermidine synthase C-terminal" evidence="2">
    <location>
        <begin position="100"/>
        <end position="280"/>
    </location>
</feature>